<feature type="domain" description="Methyltransferase small" evidence="6">
    <location>
        <begin position="42"/>
        <end position="135"/>
    </location>
</feature>
<organism evidence="7 8">
    <name type="scientific">Hyphomicrobium album</name>
    <dbReference type="NCBI Taxonomy" id="2665159"/>
    <lineage>
        <taxon>Bacteria</taxon>
        <taxon>Pseudomonadati</taxon>
        <taxon>Pseudomonadota</taxon>
        <taxon>Alphaproteobacteria</taxon>
        <taxon>Hyphomicrobiales</taxon>
        <taxon>Hyphomicrobiaceae</taxon>
        <taxon>Hyphomicrobium</taxon>
    </lineage>
</organism>
<dbReference type="InterPro" id="IPR007848">
    <property type="entry name" value="Small_mtfrase_dom"/>
</dbReference>
<evidence type="ECO:0000256" key="3">
    <source>
        <dbReference type="ARBA" id="ARBA00022679"/>
    </source>
</evidence>
<dbReference type="Proteomes" id="UP000440694">
    <property type="component" value="Unassembled WGS sequence"/>
</dbReference>
<dbReference type="GO" id="GO:0102559">
    <property type="term" value="F:peptide chain release factor N(5)-glutamine methyltransferase activity"/>
    <property type="evidence" value="ECO:0007669"/>
    <property type="project" value="UniProtKB-EC"/>
</dbReference>
<name>A0A6I3KQM7_9HYPH</name>
<dbReference type="GO" id="GO:0032259">
    <property type="term" value="P:methylation"/>
    <property type="evidence" value="ECO:0007669"/>
    <property type="project" value="UniProtKB-KW"/>
</dbReference>
<keyword evidence="4" id="KW-0949">S-adenosyl-L-methionine</keyword>
<protein>
    <recommendedName>
        <fullName evidence="1">peptide chain release factor N(5)-glutamine methyltransferase</fullName>
        <ecNumber evidence="1">2.1.1.297</ecNumber>
    </recommendedName>
</protein>
<evidence type="ECO:0000256" key="1">
    <source>
        <dbReference type="ARBA" id="ARBA00012771"/>
    </source>
</evidence>
<dbReference type="PROSITE" id="PS00092">
    <property type="entry name" value="N6_MTASE"/>
    <property type="match status" value="1"/>
</dbReference>
<dbReference type="NCBIfam" id="TIGR00536">
    <property type="entry name" value="hemK_fam"/>
    <property type="match status" value="1"/>
</dbReference>
<dbReference type="InterPro" id="IPR050320">
    <property type="entry name" value="N5-glutamine_MTase"/>
</dbReference>
<dbReference type="InterPro" id="IPR004556">
    <property type="entry name" value="HemK-like"/>
</dbReference>
<evidence type="ECO:0000313" key="7">
    <source>
        <dbReference type="EMBL" id="MTD96122.1"/>
    </source>
</evidence>
<evidence type="ECO:0000256" key="2">
    <source>
        <dbReference type="ARBA" id="ARBA00022603"/>
    </source>
</evidence>
<reference evidence="7 8" key="1">
    <citation type="submission" date="2019-11" db="EMBL/GenBank/DDBJ databases">
        <title>Identification of a novel strain.</title>
        <authorList>
            <person name="Xu Q."/>
            <person name="Wang G."/>
        </authorList>
    </citation>
    <scope>NUCLEOTIDE SEQUENCE [LARGE SCALE GENOMIC DNA]</scope>
    <source>
        <strain evidence="8">xq</strain>
    </source>
</reference>
<dbReference type="CDD" id="cd02440">
    <property type="entry name" value="AdoMet_MTases"/>
    <property type="match status" value="1"/>
</dbReference>
<dbReference type="GO" id="GO:0003676">
    <property type="term" value="F:nucleic acid binding"/>
    <property type="evidence" value="ECO:0007669"/>
    <property type="project" value="InterPro"/>
</dbReference>
<dbReference type="PANTHER" id="PTHR18895:SF74">
    <property type="entry name" value="MTRF1L RELEASE FACTOR GLUTAMINE METHYLTRANSFERASE"/>
    <property type="match status" value="1"/>
</dbReference>
<comment type="catalytic activity">
    <reaction evidence="5">
        <text>L-glutaminyl-[peptide chain release factor] + S-adenosyl-L-methionine = N(5)-methyl-L-glutaminyl-[peptide chain release factor] + S-adenosyl-L-homocysteine + H(+)</text>
        <dbReference type="Rhea" id="RHEA:42896"/>
        <dbReference type="Rhea" id="RHEA-COMP:10271"/>
        <dbReference type="Rhea" id="RHEA-COMP:10272"/>
        <dbReference type="ChEBI" id="CHEBI:15378"/>
        <dbReference type="ChEBI" id="CHEBI:30011"/>
        <dbReference type="ChEBI" id="CHEBI:57856"/>
        <dbReference type="ChEBI" id="CHEBI:59789"/>
        <dbReference type="ChEBI" id="CHEBI:61891"/>
        <dbReference type="EC" id="2.1.1.297"/>
    </reaction>
</comment>
<dbReference type="Gene3D" id="3.40.50.150">
    <property type="entry name" value="Vaccinia Virus protein VP39"/>
    <property type="match status" value="1"/>
</dbReference>
<dbReference type="EMBL" id="WMBQ01000002">
    <property type="protein sequence ID" value="MTD96122.1"/>
    <property type="molecule type" value="Genomic_DNA"/>
</dbReference>
<evidence type="ECO:0000313" key="8">
    <source>
        <dbReference type="Proteomes" id="UP000440694"/>
    </source>
</evidence>
<accession>A0A6I3KQM7</accession>
<dbReference type="RefSeq" id="WP_154740583.1">
    <property type="nucleotide sequence ID" value="NZ_WMBQ01000002.1"/>
</dbReference>
<keyword evidence="8" id="KW-1185">Reference proteome</keyword>
<dbReference type="InterPro" id="IPR002052">
    <property type="entry name" value="DNA_methylase_N6_adenine_CS"/>
</dbReference>
<dbReference type="AlphaFoldDB" id="A0A6I3KQM7"/>
<sequence length="226" mass="24797">MELFGQTEPETNNSVRFLGIDLEIHGDVLRPRMETELLGRAARQLLDEIEPAPVCVDMCCGSGNLAIALATHCADACVRACDLSGDAIITTRHNVLRLGLEKRIVALQGDMFVPLQGTGLERQVDLIVCNPPYISTSRLLSGDRAHLLDGEPREAFDGGPYGVTLHIRLINESVTYLKTGGWLAFEFGLGQDRQIAALLSRSCAFEAPLWHKNAEGDNRVVYARKI</sequence>
<dbReference type="InterPro" id="IPR029063">
    <property type="entry name" value="SAM-dependent_MTases_sf"/>
</dbReference>
<keyword evidence="3 7" id="KW-0808">Transferase</keyword>
<dbReference type="PANTHER" id="PTHR18895">
    <property type="entry name" value="HEMK METHYLTRANSFERASE"/>
    <property type="match status" value="1"/>
</dbReference>
<dbReference type="SUPFAM" id="SSF53335">
    <property type="entry name" value="S-adenosyl-L-methionine-dependent methyltransferases"/>
    <property type="match status" value="1"/>
</dbReference>
<keyword evidence="2 7" id="KW-0489">Methyltransferase</keyword>
<proteinExistence type="predicted"/>
<evidence type="ECO:0000256" key="5">
    <source>
        <dbReference type="ARBA" id="ARBA00048391"/>
    </source>
</evidence>
<dbReference type="EC" id="2.1.1.297" evidence="1"/>
<comment type="caution">
    <text evidence="7">The sequence shown here is derived from an EMBL/GenBank/DDBJ whole genome shotgun (WGS) entry which is preliminary data.</text>
</comment>
<evidence type="ECO:0000256" key="4">
    <source>
        <dbReference type="ARBA" id="ARBA00022691"/>
    </source>
</evidence>
<dbReference type="Pfam" id="PF05175">
    <property type="entry name" value="MTS"/>
    <property type="match status" value="1"/>
</dbReference>
<evidence type="ECO:0000259" key="6">
    <source>
        <dbReference type="Pfam" id="PF05175"/>
    </source>
</evidence>
<gene>
    <name evidence="7" type="ORF">GIW81_17420</name>
</gene>